<reference evidence="1 2" key="1">
    <citation type="journal article" date="2024" name="BMC Genomics">
        <title>De novo assembly and annotation of Popillia japonica's genome with initial clues to its potential as an invasive pest.</title>
        <authorList>
            <person name="Cucini C."/>
            <person name="Boschi S."/>
            <person name="Funari R."/>
            <person name="Cardaioli E."/>
            <person name="Iannotti N."/>
            <person name="Marturano G."/>
            <person name="Paoli F."/>
            <person name="Bruttini M."/>
            <person name="Carapelli A."/>
            <person name="Frati F."/>
            <person name="Nardi F."/>
        </authorList>
    </citation>
    <scope>NUCLEOTIDE SEQUENCE [LARGE SCALE GENOMIC DNA]</scope>
    <source>
        <strain evidence="1">DMR45628</strain>
    </source>
</reference>
<evidence type="ECO:0000313" key="2">
    <source>
        <dbReference type="Proteomes" id="UP001458880"/>
    </source>
</evidence>
<comment type="caution">
    <text evidence="1">The sequence shown here is derived from an EMBL/GenBank/DDBJ whole genome shotgun (WGS) entry which is preliminary data.</text>
</comment>
<keyword evidence="2" id="KW-1185">Reference proteome</keyword>
<dbReference type="EMBL" id="JASPKY010000001">
    <property type="protein sequence ID" value="KAK9759290.1"/>
    <property type="molecule type" value="Genomic_DNA"/>
</dbReference>
<name>A0AAW1NKG6_POPJA</name>
<organism evidence="1 2">
    <name type="scientific">Popillia japonica</name>
    <name type="common">Japanese beetle</name>
    <dbReference type="NCBI Taxonomy" id="7064"/>
    <lineage>
        <taxon>Eukaryota</taxon>
        <taxon>Metazoa</taxon>
        <taxon>Ecdysozoa</taxon>
        <taxon>Arthropoda</taxon>
        <taxon>Hexapoda</taxon>
        <taxon>Insecta</taxon>
        <taxon>Pterygota</taxon>
        <taxon>Neoptera</taxon>
        <taxon>Endopterygota</taxon>
        <taxon>Coleoptera</taxon>
        <taxon>Polyphaga</taxon>
        <taxon>Scarabaeiformia</taxon>
        <taxon>Scarabaeidae</taxon>
        <taxon>Rutelinae</taxon>
        <taxon>Popillia</taxon>
    </lineage>
</organism>
<dbReference type="AlphaFoldDB" id="A0AAW1NKG6"/>
<evidence type="ECO:0000313" key="1">
    <source>
        <dbReference type="EMBL" id="KAK9759290.1"/>
    </source>
</evidence>
<accession>A0AAW1NKG6</accession>
<protein>
    <submittedName>
        <fullName evidence="1">Uncharacterized protein</fullName>
    </submittedName>
</protein>
<sequence>MTWGLLGKEQRRVVAELCTPEGEIKFTEWGLLGKEQRRVVAELCTPEGEIKFTEEFSSCGAFYYRLKRKLSDAITLIRNRDNF</sequence>
<dbReference type="Proteomes" id="UP001458880">
    <property type="component" value="Unassembled WGS sequence"/>
</dbReference>
<proteinExistence type="predicted"/>
<gene>
    <name evidence="1" type="ORF">QE152_g21</name>
</gene>